<name>A0ABY4BYL9_9MICO</name>
<evidence type="ECO:0000256" key="2">
    <source>
        <dbReference type="SAM" id="SignalP"/>
    </source>
</evidence>
<evidence type="ECO:0000256" key="1">
    <source>
        <dbReference type="SAM" id="MobiDB-lite"/>
    </source>
</evidence>
<dbReference type="EMBL" id="CP094528">
    <property type="protein sequence ID" value="UOE43829.1"/>
    <property type="molecule type" value="Genomic_DNA"/>
</dbReference>
<dbReference type="RefSeq" id="WP_243555082.1">
    <property type="nucleotide sequence ID" value="NZ_CP094528.1"/>
</dbReference>
<feature type="region of interest" description="Disordered" evidence="1">
    <location>
        <begin position="902"/>
        <end position="927"/>
    </location>
</feature>
<evidence type="ECO:0000313" key="3">
    <source>
        <dbReference type="EMBL" id="UOE43829.1"/>
    </source>
</evidence>
<proteinExistence type="predicted"/>
<feature type="chain" id="PRO_5047508398" description="DUF11 domain-containing protein" evidence="2">
    <location>
        <begin position="30"/>
        <end position="1049"/>
    </location>
</feature>
<feature type="compositionally biased region" description="Pro residues" evidence="1">
    <location>
        <begin position="863"/>
        <end position="881"/>
    </location>
</feature>
<gene>
    <name evidence="3" type="ORF">MTO99_16920</name>
</gene>
<feature type="signal peptide" evidence="2">
    <location>
        <begin position="1"/>
        <end position="29"/>
    </location>
</feature>
<sequence length="1049" mass="108108">MERRGRIARAVVVVTTAVLASAGTTVALAAPAGFAAGAAADVAETRPSVVADRAAGERVASDRASALVAEPAAAPAASVAVPSLVLEEPSDFFVDIAALPDLGLVRDGNTIEVVFTVWHDYYAEVTQPEDFRVGLTVTWPAMLEALPVEYDPGTGPPEGSCVEWRPPGSATTRAAEPTDAPLVAVAPELGDACLLDGLEEPGSTVMFSMDFLVHDLGDEPGQFFGDVVGEIGGVGKAGGAPDGDWIDLDPDPVWDFPAEVTVAIAGRIGVDVQVDRELSWYGGPDYLVSITVTNFIADFESLSVPIRLGWPVFASRAGPSGCDSIDPGTGDCIITRIETAGEQATITATLTANTIGEGVVSAVGVDGGSSDCPVIIGRGPAGGGFGGPRAAAVRPAAVLPAAVAPRLQPSGPTGPLGCLSYEDFPLDRIGSDSEAVVSGEFEIRTHVEFAPRYSWPGGPDLHATITATRVENIGFEDVPVTAVLGLQWSYLFELRTDTATGCLESGAELDTTRRCTLAALLAGETRTIELDFRGPPADSPDRSGDGYLLASGSSLTTGTPDAPGDTLPMWWIGYSSDSAHIDEELVSLEVALDRDPVWQDGPNLTARITATRAERRGDGYDSYGLIAVGIVVEHPDFLTPTGPPDGCDDWNGTICEVVLERPNQPVSVDVEFTVGTGALTGVVAASAAYLVGAGGGGCSDGCGFASSAVAVATPVATPAAVTPFALQGEDLPVEWVVTAEVPVSRIETAITVDLVLDRGTGYTGGQPLTATATITRGAAGGVLPGLQADLRFTWPGFITKTIDTGCAPWTAPDTCTITGLDAPGSTAQVKLVFSMPPPSPPVPAVAPRTGDVVVAGLRLEFDAPPPTPLPDPEPGADPDWPPDGCYIDDSGLCVCDNPYEECGEPPAPPDPDPAPQPDPEPVDGTLPTGWIAGDREPFTLLQPAVFVAPSVSTPGEAVGAFASSLPPGARITLLWKGGGSADLPGVVRVLDAAQTSARLPVFVRRWQVDGVRTLVMHSVDGLFGDIEASNQLLIAPRSAMAPDLVGRGG</sequence>
<keyword evidence="4" id="KW-1185">Reference proteome</keyword>
<protein>
    <recommendedName>
        <fullName evidence="5">DUF11 domain-containing protein</fullName>
    </recommendedName>
</protein>
<dbReference type="Proteomes" id="UP000832097">
    <property type="component" value="Chromosome"/>
</dbReference>
<organism evidence="3 4">
    <name type="scientific">Agromyces larvae</name>
    <dbReference type="NCBI Taxonomy" id="2929802"/>
    <lineage>
        <taxon>Bacteria</taxon>
        <taxon>Bacillati</taxon>
        <taxon>Actinomycetota</taxon>
        <taxon>Actinomycetes</taxon>
        <taxon>Micrococcales</taxon>
        <taxon>Microbacteriaceae</taxon>
        <taxon>Agromyces</taxon>
    </lineage>
</organism>
<keyword evidence="2" id="KW-0732">Signal</keyword>
<evidence type="ECO:0008006" key="5">
    <source>
        <dbReference type="Google" id="ProtNLM"/>
    </source>
</evidence>
<reference evidence="3 4" key="1">
    <citation type="submission" date="2022-03" db="EMBL/GenBank/DDBJ databases">
        <title>Mucilaginibacter sp. isolated from the gut of Protaetia brevitarsis seulensis larvae.</title>
        <authorList>
            <person name="Won M."/>
            <person name="Kim S.-J."/>
            <person name="Kwon S.-W."/>
        </authorList>
    </citation>
    <scope>NUCLEOTIDE SEQUENCE [LARGE SCALE GENOMIC DNA]</scope>
    <source>
        <strain evidence="3 4">CFWR-12</strain>
    </source>
</reference>
<accession>A0ABY4BYL9</accession>
<feature type="compositionally biased region" description="Pro residues" evidence="1">
    <location>
        <begin position="905"/>
        <end position="919"/>
    </location>
</feature>
<feature type="region of interest" description="Disordered" evidence="1">
    <location>
        <begin position="861"/>
        <end position="882"/>
    </location>
</feature>
<feature type="region of interest" description="Disordered" evidence="1">
    <location>
        <begin position="531"/>
        <end position="561"/>
    </location>
</feature>
<evidence type="ECO:0000313" key="4">
    <source>
        <dbReference type="Proteomes" id="UP000832097"/>
    </source>
</evidence>